<organism evidence="1">
    <name type="scientific">marine sediment metagenome</name>
    <dbReference type="NCBI Taxonomy" id="412755"/>
    <lineage>
        <taxon>unclassified sequences</taxon>
        <taxon>metagenomes</taxon>
        <taxon>ecological metagenomes</taxon>
    </lineage>
</organism>
<name>A0A0F9GTR4_9ZZZZ</name>
<comment type="caution">
    <text evidence="1">The sequence shown here is derived from an EMBL/GenBank/DDBJ whole genome shotgun (WGS) entry which is preliminary data.</text>
</comment>
<accession>A0A0F9GTR4</accession>
<reference evidence="1" key="1">
    <citation type="journal article" date="2015" name="Nature">
        <title>Complex archaea that bridge the gap between prokaryotes and eukaryotes.</title>
        <authorList>
            <person name="Spang A."/>
            <person name="Saw J.H."/>
            <person name="Jorgensen S.L."/>
            <person name="Zaremba-Niedzwiedzka K."/>
            <person name="Martijn J."/>
            <person name="Lind A.E."/>
            <person name="van Eijk R."/>
            <person name="Schleper C."/>
            <person name="Guy L."/>
            <person name="Ettema T.J."/>
        </authorList>
    </citation>
    <scope>NUCLEOTIDE SEQUENCE</scope>
</reference>
<evidence type="ECO:0000313" key="1">
    <source>
        <dbReference type="EMBL" id="KKL66497.1"/>
    </source>
</evidence>
<proteinExistence type="predicted"/>
<protein>
    <submittedName>
        <fullName evidence="1">Uncharacterized protein</fullName>
    </submittedName>
</protein>
<sequence length="87" mass="9415">MNEAKLVVKAMVFIFATIALLGIVSSVLAPAPQIPPCMEDVVLVGVGEFEHGLWTRYVCGPAVDDYCVNQVWLDNEDVLCIGMGKGF</sequence>
<dbReference type="EMBL" id="LAZR01027183">
    <property type="protein sequence ID" value="KKL66497.1"/>
    <property type="molecule type" value="Genomic_DNA"/>
</dbReference>
<dbReference type="AlphaFoldDB" id="A0A0F9GTR4"/>
<gene>
    <name evidence="1" type="ORF">LCGC14_2144390</name>
</gene>